<dbReference type="EMBL" id="CP144693">
    <property type="protein sequence ID" value="WVZ01424.1"/>
    <property type="molecule type" value="Genomic_DNA"/>
</dbReference>
<sequence>MLCQFWITRFLRHLPLHQPTSGAPPNARGSRTSQIHESQILKLIHHTNRTIILHGNGIPHPSLIRCKMSPHIRPTPHHLLLPEIQNTNVTVVLPRKHGCHQQTVTPLQPLKLISIPKRPPQRLVEKIYLLSCNLVPNPYPILITPPFTARKYLVI</sequence>
<dbReference type="Proteomes" id="UP001374535">
    <property type="component" value="Chromosome 8"/>
</dbReference>
<accession>A0AAQ3N1Z8</accession>
<keyword evidence="2" id="KW-1185">Reference proteome</keyword>
<evidence type="ECO:0000313" key="1">
    <source>
        <dbReference type="EMBL" id="WVZ01424.1"/>
    </source>
</evidence>
<name>A0AAQ3N1Z8_VIGMU</name>
<dbReference type="AlphaFoldDB" id="A0AAQ3N1Z8"/>
<protein>
    <submittedName>
        <fullName evidence="1">Uncharacterized protein</fullName>
    </submittedName>
</protein>
<proteinExistence type="predicted"/>
<organism evidence="1 2">
    <name type="scientific">Vigna mungo</name>
    <name type="common">Black gram</name>
    <name type="synonym">Phaseolus mungo</name>
    <dbReference type="NCBI Taxonomy" id="3915"/>
    <lineage>
        <taxon>Eukaryota</taxon>
        <taxon>Viridiplantae</taxon>
        <taxon>Streptophyta</taxon>
        <taxon>Embryophyta</taxon>
        <taxon>Tracheophyta</taxon>
        <taxon>Spermatophyta</taxon>
        <taxon>Magnoliopsida</taxon>
        <taxon>eudicotyledons</taxon>
        <taxon>Gunneridae</taxon>
        <taxon>Pentapetalae</taxon>
        <taxon>rosids</taxon>
        <taxon>fabids</taxon>
        <taxon>Fabales</taxon>
        <taxon>Fabaceae</taxon>
        <taxon>Papilionoideae</taxon>
        <taxon>50 kb inversion clade</taxon>
        <taxon>NPAAA clade</taxon>
        <taxon>indigoferoid/millettioid clade</taxon>
        <taxon>Phaseoleae</taxon>
        <taxon>Vigna</taxon>
    </lineage>
</organism>
<reference evidence="1 2" key="1">
    <citation type="journal article" date="2023" name="Life. Sci Alliance">
        <title>Evolutionary insights into 3D genome organization and epigenetic landscape of Vigna mungo.</title>
        <authorList>
            <person name="Junaid A."/>
            <person name="Singh B."/>
            <person name="Bhatia S."/>
        </authorList>
    </citation>
    <scope>NUCLEOTIDE SEQUENCE [LARGE SCALE GENOMIC DNA]</scope>
    <source>
        <strain evidence="1">Urdbean</strain>
    </source>
</reference>
<evidence type="ECO:0000313" key="2">
    <source>
        <dbReference type="Proteomes" id="UP001374535"/>
    </source>
</evidence>
<gene>
    <name evidence="1" type="ORF">V8G54_027493</name>
</gene>